<feature type="domain" description="Fibronectin type-III" evidence="1">
    <location>
        <begin position="389"/>
        <end position="480"/>
    </location>
</feature>
<feature type="domain" description="Fibronectin type-III" evidence="1">
    <location>
        <begin position="646"/>
        <end position="741"/>
    </location>
</feature>
<accession>A0AA96EX32</accession>
<dbReference type="Gene3D" id="2.60.40.10">
    <property type="entry name" value="Immunoglobulins"/>
    <property type="match status" value="3"/>
</dbReference>
<dbReference type="Pfam" id="PF19081">
    <property type="entry name" value="Ig_7"/>
    <property type="match status" value="1"/>
</dbReference>
<gene>
    <name evidence="2" type="ORF">RN608_12320</name>
</gene>
<protein>
    <submittedName>
        <fullName evidence="2">Fibronectin type III domain-containing protein</fullName>
    </submittedName>
</protein>
<dbReference type="SUPFAM" id="SSF49265">
    <property type="entry name" value="Fibronectin type III"/>
    <property type="match status" value="2"/>
</dbReference>
<dbReference type="InterPro" id="IPR003961">
    <property type="entry name" value="FN3_dom"/>
</dbReference>
<dbReference type="InterPro" id="IPR013783">
    <property type="entry name" value="Ig-like_fold"/>
</dbReference>
<evidence type="ECO:0000259" key="1">
    <source>
        <dbReference type="PROSITE" id="PS50853"/>
    </source>
</evidence>
<proteinExistence type="predicted"/>
<dbReference type="EMBL" id="CP134878">
    <property type="protein sequence ID" value="WNM18788.1"/>
    <property type="molecule type" value="Genomic_DNA"/>
</dbReference>
<dbReference type="GO" id="GO:0005975">
    <property type="term" value="P:carbohydrate metabolic process"/>
    <property type="evidence" value="ECO:0007669"/>
    <property type="project" value="UniProtKB-ARBA"/>
</dbReference>
<dbReference type="SUPFAM" id="SSF49899">
    <property type="entry name" value="Concanavalin A-like lectins/glucanases"/>
    <property type="match status" value="1"/>
</dbReference>
<sequence length="1947" mass="207104">MKLKIHLENICFELVTTSKKLAVVFSLFFSLFSYSQVSTYSFSETLGTYTALTTPTPSVAYATPWDNNTNGAAFLANIGFNFVFDGSNQTQCYISPNGFITFGAQALGTTYIPLSDAAIYTNGGAVSALGMDLISTTDNIVYSTIGTSPNRTFVVEWKNARRKSLTGNFNFQIRLSETSNVIQISYGSCAPDDVTVLNAQVGIRGNTNDFLQGNVKNRFQTGANVNTTWFNKTIAGTANSNTVRTSVTEYPNSGLLYTFTPSSTCVSPTGAASNLIIGGTTVTTSSFVGNSFTAASPASTNYLVVRSLTNTPPTASNIPNRVYWSVGDVISGNYTVISTSNATSFTETGLTSNTTYYYWVIPYNSGCLGGPLYYLVAMASNSNTTCSDAPTGLTTSGILGNSFTASWDAVPGAIDYRIDVSTTSNFSTILPAYNNLLVGGLTTINVTGLNPTTTYYYRIRVAGSNCFNYSTTASLTTLCGAFPIPYFQNFDGTPVNITPTCFTIANYNADSVLWQVKNSIASSAPNAIHLSTNTTVDSDDWFFLPGLSLTSGVTYRLKFKYNTLSAGLYAENLRVRLGNGPSDANMSITILDLSSILNTVYQTAFVDFTPVSTGVYYIGFQGYSFANQSKIAVDDISVIVSPTCFEPTNLTVNSVSSNSASISWDAAVPPPSNGYQYYVSTSSNLPGSTVTPTGSVGTGITTASISGLSPATLYYVWVRGNCGGSDQSVWSLIQSFSTDCSAPSLLPVVNGTLCGGGSTTLQATPSGGATIEWFSDAAGTNLVSTGNNYLTPTLFSTTTYYAQSRAPGGIVSVGPLSPTTQGGALGSDNLQTFVSFTVNSSTVFQSLDIYPLVSGQSGVFTIKNSSNIVLGTYSFVTSTAGGATAQTISLGLSLGAGNYTISFDTLPAGGLIINNENSSYPYSSTIANITGNGYDNTYLMYAYNWKFSNICRSLLTPVTATVTSAPAVSLSQTTATICYGVPTSVVTVSGYSSYNTFVWSPSTGVSGTAATGYTFNPTTSTNYTLTLSQTSGSLCSTQLSINITVKPEPPGISIVPASATFCQGTVQVLNAALAAATPAVIYEEKFNNTTNNWLTTNLSVGGIVANSSWTLRNSPYTYTSAYWNTTLSSNDASKFYFTNSDAQGSPGTNKTITYLESPSISFAGYTSATLTFYHYLRFIPGNKARVEVSVNAGPWTQIANFTSSQGTASNFTQATIDMSSYAGNSSVKIRFYYDASWDYGWAVDNVKITGNLAVEVTWAPATGLYFDSAATSPYIAGTPAASVYAKPAVTTVYTGTVLGANGCFASGTSTLTVNSNPTLGTLSSNQTICANWAPADLVLTGYSNAIVRWEYASDAAFTSGLTTIANTTNTLTAAQMGTFTGPRYFRAVLQNGICPTVNTGSVVITTPQTTWNGTSWNNGVPTSSTKAVFMGNYSSTASLQACSVEVISGTVIFNSGHTLIVDNDVKVSGGSLVFQNNASLVQINTLNNLGVQFTNTGNITYKRTSTPVRKYDYTYWSTPVSPQTMMDFSSGSTLFYIFDPTIGNWVYAPSNVPMIPAKGYLIRTPDIAPFNTTTANYFFGSFIGVPNTGTISIPIVGGALQFNLIGNPYPSALSANSFLSDAANVPVIDATIYLWTHNTLITNNVYNAADYAMYNYSGGVGTGSSAITSGNNAVPNGKIASGQGFFIKGLSSGNAVFKNSMRINGNNDQFFRMSNPPTQNTADELEAHRFWLDISNTTGGYKQLLVAYIENATDGIDRGFDGEMVDIGNSITLYVKQDALKLSIQGRALPFADSDIIPLGYRSSADGSYQIQLSNFDGLFLNQNIYLVDHLLNVVHDIKASPYSFTTLAGTFENRFEIQFTNSALGTTTFNTNQVIIYKDGQSDFVVTTGQTQMQSIKVFDVRGRLLLEQKNINDATTRFNGGEVNEVLLVQITTVDGVTVTKKVIR</sequence>
<evidence type="ECO:0000313" key="2">
    <source>
        <dbReference type="EMBL" id="WNM18788.1"/>
    </source>
</evidence>
<reference evidence="2" key="1">
    <citation type="submission" date="2023-09" db="EMBL/GenBank/DDBJ databases">
        <title>Flavobacterium sp. a novel bacteria isolate from Pepper rhizosphere.</title>
        <authorList>
            <person name="Peng Y."/>
            <person name="Lee J."/>
        </authorList>
    </citation>
    <scope>NUCLEOTIDE SEQUENCE</scope>
    <source>
        <strain evidence="2">PMR2A8</strain>
    </source>
</reference>
<dbReference type="InterPro" id="IPR013320">
    <property type="entry name" value="ConA-like_dom_sf"/>
</dbReference>
<organism evidence="2">
    <name type="scientific">Flavobacterium capsici</name>
    <dbReference type="NCBI Taxonomy" id="3075618"/>
    <lineage>
        <taxon>Bacteria</taxon>
        <taxon>Pseudomonadati</taxon>
        <taxon>Bacteroidota</taxon>
        <taxon>Flavobacteriia</taxon>
        <taxon>Flavobacteriales</taxon>
        <taxon>Flavobacteriaceae</taxon>
        <taxon>Flavobacterium</taxon>
    </lineage>
</organism>
<dbReference type="PROSITE" id="PS50853">
    <property type="entry name" value="FN3"/>
    <property type="match status" value="2"/>
</dbReference>
<dbReference type="RefSeq" id="WP_313322972.1">
    <property type="nucleotide sequence ID" value="NZ_CP134878.1"/>
</dbReference>
<dbReference type="SMART" id="SM00060">
    <property type="entry name" value="FN3"/>
    <property type="match status" value="3"/>
</dbReference>
<dbReference type="InterPro" id="IPR036116">
    <property type="entry name" value="FN3_sf"/>
</dbReference>
<name>A0AA96EX32_9FLAO</name>
<dbReference type="Pfam" id="PF00041">
    <property type="entry name" value="fn3"/>
    <property type="match status" value="2"/>
</dbReference>
<dbReference type="Gene3D" id="2.60.120.200">
    <property type="match status" value="2"/>
</dbReference>
<dbReference type="InterPro" id="IPR044023">
    <property type="entry name" value="Ig_7"/>
</dbReference>
<dbReference type="GO" id="GO:0004553">
    <property type="term" value="F:hydrolase activity, hydrolyzing O-glycosyl compounds"/>
    <property type="evidence" value="ECO:0007669"/>
    <property type="project" value="UniProtKB-ARBA"/>
</dbReference>